<evidence type="ECO:0000313" key="10">
    <source>
        <dbReference type="EMBL" id="KAG1778812.1"/>
    </source>
</evidence>
<dbReference type="Gene3D" id="1.10.510.10">
    <property type="entry name" value="Transferase(Phosphotransferase) domain 1"/>
    <property type="match status" value="1"/>
</dbReference>
<protein>
    <recommendedName>
        <fullName evidence="1">non-specific serine/threonine protein kinase</fullName>
        <ecNumber evidence="1">2.7.11.1</ecNumber>
    </recommendedName>
</protein>
<dbReference type="EC" id="2.7.11.1" evidence="1"/>
<evidence type="ECO:0000256" key="4">
    <source>
        <dbReference type="ARBA" id="ARBA00022741"/>
    </source>
</evidence>
<dbReference type="SUPFAM" id="SSF56112">
    <property type="entry name" value="Protein kinase-like (PK-like)"/>
    <property type="match status" value="1"/>
</dbReference>
<dbReference type="GO" id="GO:0005524">
    <property type="term" value="F:ATP binding"/>
    <property type="evidence" value="ECO:0007669"/>
    <property type="project" value="UniProtKB-KW"/>
</dbReference>
<name>A0A9P6ZZ51_9AGAM</name>
<dbReference type="PANTHER" id="PTHR24356:SF1">
    <property type="entry name" value="SERINE_THREONINE-PROTEIN KINASE GREATWALL"/>
    <property type="match status" value="1"/>
</dbReference>
<evidence type="ECO:0000256" key="1">
    <source>
        <dbReference type="ARBA" id="ARBA00012513"/>
    </source>
</evidence>
<evidence type="ECO:0000256" key="7">
    <source>
        <dbReference type="ARBA" id="ARBA00047899"/>
    </source>
</evidence>
<keyword evidence="2" id="KW-0723">Serine/threonine-protein kinase</keyword>
<keyword evidence="4" id="KW-0547">Nucleotide-binding</keyword>
<dbReference type="PROSITE" id="PS50011">
    <property type="entry name" value="PROTEIN_KINASE_DOM"/>
    <property type="match status" value="1"/>
</dbReference>
<comment type="catalytic activity">
    <reaction evidence="8">
        <text>L-seryl-[protein] + ATP = O-phospho-L-seryl-[protein] + ADP + H(+)</text>
        <dbReference type="Rhea" id="RHEA:17989"/>
        <dbReference type="Rhea" id="RHEA-COMP:9863"/>
        <dbReference type="Rhea" id="RHEA-COMP:11604"/>
        <dbReference type="ChEBI" id="CHEBI:15378"/>
        <dbReference type="ChEBI" id="CHEBI:29999"/>
        <dbReference type="ChEBI" id="CHEBI:30616"/>
        <dbReference type="ChEBI" id="CHEBI:83421"/>
        <dbReference type="ChEBI" id="CHEBI:456216"/>
        <dbReference type="EC" id="2.7.11.1"/>
    </reaction>
</comment>
<dbReference type="GO" id="GO:0035556">
    <property type="term" value="P:intracellular signal transduction"/>
    <property type="evidence" value="ECO:0007669"/>
    <property type="project" value="TreeGrafter"/>
</dbReference>
<dbReference type="InterPro" id="IPR011009">
    <property type="entry name" value="Kinase-like_dom_sf"/>
</dbReference>
<evidence type="ECO:0000256" key="3">
    <source>
        <dbReference type="ARBA" id="ARBA00022679"/>
    </source>
</evidence>
<dbReference type="InterPro" id="IPR000719">
    <property type="entry name" value="Prot_kinase_dom"/>
</dbReference>
<evidence type="ECO:0000259" key="9">
    <source>
        <dbReference type="PROSITE" id="PS50011"/>
    </source>
</evidence>
<keyword evidence="5 10" id="KW-0418">Kinase</keyword>
<organism evidence="10 11">
    <name type="scientific">Suillus placidus</name>
    <dbReference type="NCBI Taxonomy" id="48579"/>
    <lineage>
        <taxon>Eukaryota</taxon>
        <taxon>Fungi</taxon>
        <taxon>Dikarya</taxon>
        <taxon>Basidiomycota</taxon>
        <taxon>Agaricomycotina</taxon>
        <taxon>Agaricomycetes</taxon>
        <taxon>Agaricomycetidae</taxon>
        <taxon>Boletales</taxon>
        <taxon>Suillineae</taxon>
        <taxon>Suillaceae</taxon>
        <taxon>Suillus</taxon>
    </lineage>
</organism>
<comment type="catalytic activity">
    <reaction evidence="7">
        <text>L-threonyl-[protein] + ATP = O-phospho-L-threonyl-[protein] + ADP + H(+)</text>
        <dbReference type="Rhea" id="RHEA:46608"/>
        <dbReference type="Rhea" id="RHEA-COMP:11060"/>
        <dbReference type="Rhea" id="RHEA-COMP:11605"/>
        <dbReference type="ChEBI" id="CHEBI:15378"/>
        <dbReference type="ChEBI" id="CHEBI:30013"/>
        <dbReference type="ChEBI" id="CHEBI:30616"/>
        <dbReference type="ChEBI" id="CHEBI:61977"/>
        <dbReference type="ChEBI" id="CHEBI:456216"/>
        <dbReference type="EC" id="2.7.11.1"/>
    </reaction>
</comment>
<accession>A0A9P6ZZ51</accession>
<evidence type="ECO:0000256" key="8">
    <source>
        <dbReference type="ARBA" id="ARBA00048679"/>
    </source>
</evidence>
<dbReference type="Pfam" id="PF00069">
    <property type="entry name" value="Pkinase"/>
    <property type="match status" value="1"/>
</dbReference>
<dbReference type="PANTHER" id="PTHR24356">
    <property type="entry name" value="SERINE/THREONINE-PROTEIN KINASE"/>
    <property type="match status" value="1"/>
</dbReference>
<feature type="domain" description="Protein kinase" evidence="9">
    <location>
        <begin position="1"/>
        <end position="209"/>
    </location>
</feature>
<evidence type="ECO:0000256" key="6">
    <source>
        <dbReference type="ARBA" id="ARBA00022840"/>
    </source>
</evidence>
<sequence length="292" mass="33634">MELEMSFQTRRDICFAMELMANDLLYYMIRESAYCRANARRWSAQMALGINALHCMGIIHRDIKAENILIDIRENVRIADFGLCYTHKKPLDRQWRYSSDVTGTTQCMAPEMLHNKKNPRPTKYGITVDWWSFGCVLYELVSHNHQPLFATEKVIIDYVTWHRRLSNTVKLFPAFEGLDSSVAGLVAGLLRPLALVRYGFEDLMMHPWFENNDVSEFYDASNRALRRAEWPHMRPNLLKGQSKAAVILTPLSAWPSARQSKRFIDVDWTNPNRFGVVSSSTAPPSNLAINDS</sequence>
<dbReference type="SMART" id="SM00220">
    <property type="entry name" value="S_TKc"/>
    <property type="match status" value="1"/>
</dbReference>
<comment type="caution">
    <text evidence="10">The sequence shown here is derived from an EMBL/GenBank/DDBJ whole genome shotgun (WGS) entry which is preliminary data.</text>
</comment>
<evidence type="ECO:0000313" key="11">
    <source>
        <dbReference type="Proteomes" id="UP000714275"/>
    </source>
</evidence>
<keyword evidence="11" id="KW-1185">Reference proteome</keyword>
<dbReference type="GO" id="GO:0004674">
    <property type="term" value="F:protein serine/threonine kinase activity"/>
    <property type="evidence" value="ECO:0007669"/>
    <property type="project" value="UniProtKB-KW"/>
</dbReference>
<dbReference type="Proteomes" id="UP000714275">
    <property type="component" value="Unassembled WGS sequence"/>
</dbReference>
<evidence type="ECO:0000256" key="5">
    <source>
        <dbReference type="ARBA" id="ARBA00022777"/>
    </source>
</evidence>
<keyword evidence="6" id="KW-0067">ATP-binding</keyword>
<dbReference type="EMBL" id="JABBWD010000014">
    <property type="protein sequence ID" value="KAG1778812.1"/>
    <property type="molecule type" value="Genomic_DNA"/>
</dbReference>
<evidence type="ECO:0000256" key="2">
    <source>
        <dbReference type="ARBA" id="ARBA00022527"/>
    </source>
</evidence>
<dbReference type="PROSITE" id="PS00108">
    <property type="entry name" value="PROTEIN_KINASE_ST"/>
    <property type="match status" value="1"/>
</dbReference>
<proteinExistence type="predicted"/>
<reference evidence="10" key="1">
    <citation type="journal article" date="2020" name="New Phytol.">
        <title>Comparative genomics reveals dynamic genome evolution in host specialist ectomycorrhizal fungi.</title>
        <authorList>
            <person name="Lofgren L.A."/>
            <person name="Nguyen N.H."/>
            <person name="Vilgalys R."/>
            <person name="Ruytinx J."/>
            <person name="Liao H.L."/>
            <person name="Branco S."/>
            <person name="Kuo A."/>
            <person name="LaButti K."/>
            <person name="Lipzen A."/>
            <person name="Andreopoulos W."/>
            <person name="Pangilinan J."/>
            <person name="Riley R."/>
            <person name="Hundley H."/>
            <person name="Na H."/>
            <person name="Barry K."/>
            <person name="Grigoriev I.V."/>
            <person name="Stajich J.E."/>
            <person name="Kennedy P.G."/>
        </authorList>
    </citation>
    <scope>NUCLEOTIDE SEQUENCE</scope>
    <source>
        <strain evidence="10">DOB743</strain>
    </source>
</reference>
<dbReference type="InterPro" id="IPR050236">
    <property type="entry name" value="Ser_Thr_kinase_AGC"/>
</dbReference>
<dbReference type="InterPro" id="IPR008271">
    <property type="entry name" value="Ser/Thr_kinase_AS"/>
</dbReference>
<keyword evidence="3" id="KW-0808">Transferase</keyword>
<gene>
    <name evidence="10" type="ORF">EV702DRAFT_1025970</name>
</gene>
<dbReference type="OrthoDB" id="10252171at2759"/>
<dbReference type="AlphaFoldDB" id="A0A9P6ZZ51"/>